<evidence type="ECO:0000259" key="17">
    <source>
        <dbReference type="PROSITE" id="PS50110"/>
    </source>
</evidence>
<dbReference type="CDD" id="cd00082">
    <property type="entry name" value="HisKA"/>
    <property type="match status" value="1"/>
</dbReference>
<comment type="cofactor">
    <cofactor evidence="2">
        <name>heme</name>
        <dbReference type="ChEBI" id="CHEBI:30413"/>
    </cofactor>
</comment>
<dbReference type="PANTHER" id="PTHR43065">
    <property type="entry name" value="SENSOR HISTIDINE KINASE"/>
    <property type="match status" value="1"/>
</dbReference>
<dbReference type="EC" id="2.7.13.3" evidence="3"/>
<dbReference type="Pfam" id="PF13426">
    <property type="entry name" value="PAS_9"/>
    <property type="match status" value="1"/>
</dbReference>
<dbReference type="Gene3D" id="3.40.50.2300">
    <property type="match status" value="1"/>
</dbReference>
<dbReference type="Gene3D" id="1.10.287.130">
    <property type="match status" value="1"/>
</dbReference>
<dbReference type="AlphaFoldDB" id="A0A838BUQ7"/>
<evidence type="ECO:0000256" key="4">
    <source>
        <dbReference type="ARBA" id="ARBA00022553"/>
    </source>
</evidence>
<keyword evidence="9" id="KW-0067">ATP-binding</keyword>
<keyword evidence="8" id="KW-0418">Kinase</keyword>
<dbReference type="Pfam" id="PF13188">
    <property type="entry name" value="PAS_8"/>
    <property type="match status" value="1"/>
</dbReference>
<evidence type="ECO:0000256" key="12">
    <source>
        <dbReference type="ARBA" id="ARBA00059827"/>
    </source>
</evidence>
<dbReference type="SUPFAM" id="SSF55874">
    <property type="entry name" value="ATPase domain of HSP90 chaperone/DNA topoisomerase II/histidine kinase"/>
    <property type="match status" value="1"/>
</dbReference>
<dbReference type="NCBIfam" id="TIGR00229">
    <property type="entry name" value="sensory_box"/>
    <property type="match status" value="4"/>
</dbReference>
<evidence type="ECO:0000259" key="16">
    <source>
        <dbReference type="PROSITE" id="PS50109"/>
    </source>
</evidence>
<dbReference type="Pfam" id="PF00072">
    <property type="entry name" value="Response_reg"/>
    <property type="match status" value="1"/>
</dbReference>
<dbReference type="InterPro" id="IPR036890">
    <property type="entry name" value="HATPase_C_sf"/>
</dbReference>
<keyword evidence="7" id="KW-0547">Nucleotide-binding</keyword>
<dbReference type="Pfam" id="PF02518">
    <property type="entry name" value="HATPase_c"/>
    <property type="match status" value="1"/>
</dbReference>
<organism evidence="20 21">
    <name type="scientific">Microvirga mediterraneensis</name>
    <dbReference type="NCBI Taxonomy" id="2754695"/>
    <lineage>
        <taxon>Bacteria</taxon>
        <taxon>Pseudomonadati</taxon>
        <taxon>Pseudomonadota</taxon>
        <taxon>Alphaproteobacteria</taxon>
        <taxon>Hyphomicrobiales</taxon>
        <taxon>Methylobacteriaceae</taxon>
        <taxon>Microvirga</taxon>
    </lineage>
</organism>
<keyword evidence="4 14" id="KW-0597">Phosphoprotein</keyword>
<feature type="domain" description="PAC" evidence="19">
    <location>
        <begin position="360"/>
        <end position="412"/>
    </location>
</feature>
<dbReference type="PANTHER" id="PTHR43065:SF49">
    <property type="entry name" value="HISTIDINE KINASE"/>
    <property type="match status" value="1"/>
</dbReference>
<evidence type="ECO:0000313" key="21">
    <source>
        <dbReference type="Proteomes" id="UP000572984"/>
    </source>
</evidence>
<protein>
    <recommendedName>
        <fullName evidence="13">Sensor protein FixL</fullName>
        <ecNumber evidence="3">2.7.13.3</ecNumber>
    </recommendedName>
</protein>
<evidence type="ECO:0000256" key="3">
    <source>
        <dbReference type="ARBA" id="ARBA00012438"/>
    </source>
</evidence>
<dbReference type="InterPro" id="IPR000014">
    <property type="entry name" value="PAS"/>
</dbReference>
<dbReference type="SMART" id="SM00387">
    <property type="entry name" value="HATPase_c"/>
    <property type="match status" value="1"/>
</dbReference>
<evidence type="ECO:0000256" key="1">
    <source>
        <dbReference type="ARBA" id="ARBA00000085"/>
    </source>
</evidence>
<dbReference type="SMART" id="SM00448">
    <property type="entry name" value="REC"/>
    <property type="match status" value="1"/>
</dbReference>
<dbReference type="Gene3D" id="3.30.565.10">
    <property type="entry name" value="Histidine kinase-like ATPase, C-terminal domain"/>
    <property type="match status" value="1"/>
</dbReference>
<dbReference type="Pfam" id="PF00512">
    <property type="entry name" value="HisKA"/>
    <property type="match status" value="1"/>
</dbReference>
<evidence type="ECO:0000256" key="5">
    <source>
        <dbReference type="ARBA" id="ARBA00022617"/>
    </source>
</evidence>
<evidence type="ECO:0000256" key="11">
    <source>
        <dbReference type="ARBA" id="ARBA00023012"/>
    </source>
</evidence>
<gene>
    <name evidence="20" type="ORF">H0S73_24040</name>
</gene>
<dbReference type="SMART" id="SM00086">
    <property type="entry name" value="PAC"/>
    <property type="match status" value="3"/>
</dbReference>
<evidence type="ECO:0000256" key="6">
    <source>
        <dbReference type="ARBA" id="ARBA00022679"/>
    </source>
</evidence>
<evidence type="ECO:0000259" key="18">
    <source>
        <dbReference type="PROSITE" id="PS50112"/>
    </source>
</evidence>
<feature type="domain" description="Response regulatory" evidence="17">
    <location>
        <begin position="804"/>
        <end position="919"/>
    </location>
</feature>
<evidence type="ECO:0000256" key="14">
    <source>
        <dbReference type="PROSITE-ProRule" id="PRU00169"/>
    </source>
</evidence>
<dbReference type="CDD" id="cd18161">
    <property type="entry name" value="REC_hyHK_blue-like"/>
    <property type="match status" value="1"/>
</dbReference>
<dbReference type="SMART" id="SM00388">
    <property type="entry name" value="HisKA"/>
    <property type="match status" value="1"/>
</dbReference>
<evidence type="ECO:0000256" key="10">
    <source>
        <dbReference type="ARBA" id="ARBA00023004"/>
    </source>
</evidence>
<feature type="modified residue" description="4-aspartylphosphate" evidence="14">
    <location>
        <position position="854"/>
    </location>
</feature>
<feature type="domain" description="Histidine kinase" evidence="16">
    <location>
        <begin position="553"/>
        <end position="780"/>
    </location>
</feature>
<comment type="function">
    <text evidence="12">Putative oxygen sensor; modulates the activity of FixJ, a transcriptional activator of nitrogen fixation fixK gene. FixL probably acts as a kinase that phosphorylates FixJ.</text>
</comment>
<feature type="domain" description="PAS" evidence="18">
    <location>
        <begin position="413"/>
        <end position="483"/>
    </location>
</feature>
<dbReference type="InterPro" id="IPR005467">
    <property type="entry name" value="His_kinase_dom"/>
</dbReference>
<dbReference type="CDD" id="cd16919">
    <property type="entry name" value="HATPase_CckA-like"/>
    <property type="match status" value="1"/>
</dbReference>
<dbReference type="PROSITE" id="PS50110">
    <property type="entry name" value="RESPONSE_REGULATORY"/>
    <property type="match status" value="1"/>
</dbReference>
<evidence type="ECO:0000256" key="15">
    <source>
        <dbReference type="SAM" id="MobiDB-lite"/>
    </source>
</evidence>
<dbReference type="PROSITE" id="PS50109">
    <property type="entry name" value="HIS_KIN"/>
    <property type="match status" value="1"/>
</dbReference>
<dbReference type="SUPFAM" id="SSF55785">
    <property type="entry name" value="PYP-like sensor domain (PAS domain)"/>
    <property type="match status" value="4"/>
</dbReference>
<dbReference type="InterPro" id="IPR013767">
    <property type="entry name" value="PAS_fold"/>
</dbReference>
<dbReference type="PRINTS" id="PR00344">
    <property type="entry name" value="BCTRLSENSOR"/>
</dbReference>
<dbReference type="InterPro" id="IPR001789">
    <property type="entry name" value="Sig_transdc_resp-reg_receiver"/>
</dbReference>
<dbReference type="InterPro" id="IPR013656">
    <property type="entry name" value="PAS_4"/>
</dbReference>
<evidence type="ECO:0000313" key="20">
    <source>
        <dbReference type="EMBL" id="MBA1159161.1"/>
    </source>
</evidence>
<reference evidence="20 21" key="1">
    <citation type="submission" date="2020-07" db="EMBL/GenBank/DDBJ databases">
        <title>Draft genome and description of Microvirga mediterraneensis Marseille-Q2068 sp. nov.</title>
        <authorList>
            <person name="Boxberger M."/>
        </authorList>
    </citation>
    <scope>NUCLEOTIDE SEQUENCE [LARGE SCALE GENOMIC DNA]</scope>
    <source>
        <strain evidence="20 21">Marseille-Q2068</strain>
    </source>
</reference>
<dbReference type="Proteomes" id="UP000572984">
    <property type="component" value="Unassembled WGS sequence"/>
</dbReference>
<keyword evidence="10" id="KW-0408">Iron</keyword>
<feature type="domain" description="PAS" evidence="18">
    <location>
        <begin position="28"/>
        <end position="98"/>
    </location>
</feature>
<keyword evidence="11" id="KW-0902">Two-component regulatory system</keyword>
<evidence type="ECO:0000256" key="13">
    <source>
        <dbReference type="ARBA" id="ARBA00070616"/>
    </source>
</evidence>
<evidence type="ECO:0000259" key="19">
    <source>
        <dbReference type="PROSITE" id="PS50113"/>
    </source>
</evidence>
<feature type="domain" description="PAC" evidence="19">
    <location>
        <begin position="481"/>
        <end position="540"/>
    </location>
</feature>
<dbReference type="Pfam" id="PF08448">
    <property type="entry name" value="PAS_4"/>
    <property type="match status" value="1"/>
</dbReference>
<dbReference type="PROSITE" id="PS50112">
    <property type="entry name" value="PAS"/>
    <property type="match status" value="3"/>
</dbReference>
<dbReference type="InterPro" id="IPR001610">
    <property type="entry name" value="PAC"/>
</dbReference>
<dbReference type="FunFam" id="3.30.450.20:FF:000060">
    <property type="entry name" value="Sensor protein FixL"/>
    <property type="match status" value="1"/>
</dbReference>
<dbReference type="InterPro" id="IPR000700">
    <property type="entry name" value="PAS-assoc_C"/>
</dbReference>
<dbReference type="SMART" id="SM00091">
    <property type="entry name" value="PAS"/>
    <property type="match status" value="3"/>
</dbReference>
<dbReference type="RefSeq" id="WP_181054758.1">
    <property type="nucleotide sequence ID" value="NZ_JACDXJ010000003.1"/>
</dbReference>
<dbReference type="Gene3D" id="3.30.450.20">
    <property type="entry name" value="PAS domain"/>
    <property type="match status" value="4"/>
</dbReference>
<dbReference type="InterPro" id="IPR011006">
    <property type="entry name" value="CheY-like_superfamily"/>
</dbReference>
<comment type="catalytic activity">
    <reaction evidence="1">
        <text>ATP + protein L-histidine = ADP + protein N-phospho-L-histidine.</text>
        <dbReference type="EC" id="2.7.13.3"/>
    </reaction>
</comment>
<keyword evidence="21" id="KW-1185">Reference proteome</keyword>
<dbReference type="InterPro" id="IPR035965">
    <property type="entry name" value="PAS-like_dom_sf"/>
</dbReference>
<evidence type="ECO:0000256" key="2">
    <source>
        <dbReference type="ARBA" id="ARBA00001971"/>
    </source>
</evidence>
<dbReference type="GO" id="GO:0006355">
    <property type="term" value="P:regulation of DNA-templated transcription"/>
    <property type="evidence" value="ECO:0007669"/>
    <property type="project" value="InterPro"/>
</dbReference>
<evidence type="ECO:0000256" key="8">
    <source>
        <dbReference type="ARBA" id="ARBA00022777"/>
    </source>
</evidence>
<evidence type="ECO:0000256" key="7">
    <source>
        <dbReference type="ARBA" id="ARBA00022741"/>
    </source>
</evidence>
<dbReference type="SUPFAM" id="SSF52172">
    <property type="entry name" value="CheY-like"/>
    <property type="match status" value="1"/>
</dbReference>
<proteinExistence type="predicted"/>
<accession>A0A838BUQ7</accession>
<dbReference type="PROSITE" id="PS50113">
    <property type="entry name" value="PAC"/>
    <property type="match status" value="3"/>
</dbReference>
<dbReference type="InterPro" id="IPR004358">
    <property type="entry name" value="Sig_transdc_His_kin-like_C"/>
</dbReference>
<feature type="region of interest" description="Disordered" evidence="15">
    <location>
        <begin position="1"/>
        <end position="22"/>
    </location>
</feature>
<dbReference type="GO" id="GO:0005524">
    <property type="term" value="F:ATP binding"/>
    <property type="evidence" value="ECO:0007669"/>
    <property type="project" value="UniProtKB-KW"/>
</dbReference>
<keyword evidence="6" id="KW-0808">Transferase</keyword>
<sequence length="921" mass="101628">MRQDQDEPLQSITGGSTASSGAVEESSAVDRFQVVFDQAAIGIKLVDGDGRLLDVNEAVCGILGYERQELIGRNFVDLIDPEDRPQAQALASRLLAGEMPRCQIEKRYRRKDGTLVWVRVTSSLAGAGTSQPYRISVVEDISERKQAEEALQAGEARLRTILDAIPIGAVVGDESGRIVEANKAYLDLIGRTRDDLLSGHVRWDEITPPEWLAADERAVAEARTRGVSTLYEKEYLRNGERIPVLVGLAKLGGGETMAAFTLDIRERKAAEAALRARTLEWEALVETAPVATWFTYDPDLQEVKANRFAAKLLDVPLISKFAPSGFSATAYPPRRIYRNDVEPPVTEYPLARAIRGEEVRNEEWEVRFDDGRSIALLYNATALRDTTGAVIGAMSTAVDITERKRSEAALREREARLQSILDTVPEALITINNRGLIESFSRSAETLFGYRAEEAIGRNVSMLMPSPHREEHDGYIARYVRTGERRIIGTGRVVQAQRKDGSQFPVELAVGEVKVGERLLFTGFIRDLTANQKIEQELRQAQKMEAVGQLTGGIAHDFNNLLTVILGNLEMLEMRLTDGHPTDPVQAELAREARETAEHGARLTESLLAFGRRQPLQPRLTDVGMLVGEMTPLLRRTLGETVRVTGRSDNDLWPVLVDPSQLQNALLNLAINARDAMPGGGRLTITAENTELDADYARMHPEVRAGRYVLIAITDTGTGMPRDVQERAFEPFFTTKEVGAGSGLGLSMVYGFVKQSGGHVAIYSEPGHGTTIRMYLPRAAVMDEALEDHEPQATAEAYQGRGETVLLVEDEPRVRRMTLMRMQALGYRVLEAANGPAALAVLDQHPEIDLLFTDMVMPGGMTGSELADAVRAMRPEIKVLFTSGYAEPDVVRRGQVVETRLLKKPYTTLELARTLREVVGG</sequence>
<keyword evidence="5" id="KW-0349">Heme</keyword>
<dbReference type="Pfam" id="PF00989">
    <property type="entry name" value="PAS"/>
    <property type="match status" value="1"/>
</dbReference>
<dbReference type="CDD" id="cd00130">
    <property type="entry name" value="PAS"/>
    <property type="match status" value="3"/>
</dbReference>
<feature type="domain" description="PAC" evidence="19">
    <location>
        <begin position="102"/>
        <end position="153"/>
    </location>
</feature>
<name>A0A838BUQ7_9HYPH</name>
<feature type="domain" description="PAS" evidence="18">
    <location>
        <begin position="154"/>
        <end position="210"/>
    </location>
</feature>
<evidence type="ECO:0000256" key="9">
    <source>
        <dbReference type="ARBA" id="ARBA00022840"/>
    </source>
</evidence>
<dbReference type="SUPFAM" id="SSF47384">
    <property type="entry name" value="Homodimeric domain of signal transducing histidine kinase"/>
    <property type="match status" value="1"/>
</dbReference>
<comment type="caution">
    <text evidence="20">The sequence shown here is derived from an EMBL/GenBank/DDBJ whole genome shotgun (WGS) entry which is preliminary data.</text>
</comment>
<keyword evidence="5" id="KW-0479">Metal-binding</keyword>
<dbReference type="EMBL" id="JACDXJ010000003">
    <property type="protein sequence ID" value="MBA1159161.1"/>
    <property type="molecule type" value="Genomic_DNA"/>
</dbReference>
<dbReference type="GO" id="GO:0000155">
    <property type="term" value="F:phosphorelay sensor kinase activity"/>
    <property type="evidence" value="ECO:0007669"/>
    <property type="project" value="InterPro"/>
</dbReference>
<dbReference type="InterPro" id="IPR036097">
    <property type="entry name" value="HisK_dim/P_sf"/>
</dbReference>
<dbReference type="InterPro" id="IPR003661">
    <property type="entry name" value="HisK_dim/P_dom"/>
</dbReference>
<feature type="compositionally biased region" description="Low complexity" evidence="15">
    <location>
        <begin position="13"/>
        <end position="22"/>
    </location>
</feature>
<dbReference type="InterPro" id="IPR003594">
    <property type="entry name" value="HATPase_dom"/>
</dbReference>